<dbReference type="GO" id="GO:0046872">
    <property type="term" value="F:metal ion binding"/>
    <property type="evidence" value="ECO:0007669"/>
    <property type="project" value="UniProtKB-KW"/>
</dbReference>
<reference evidence="4" key="2">
    <citation type="submission" date="2021-04" db="EMBL/GenBank/DDBJ databases">
        <authorList>
            <person name="Gilroy R."/>
        </authorList>
    </citation>
    <scope>NUCLEOTIDE SEQUENCE</scope>
    <source>
        <strain evidence="4">687</strain>
    </source>
</reference>
<evidence type="ECO:0000313" key="5">
    <source>
        <dbReference type="Proteomes" id="UP000824150"/>
    </source>
</evidence>
<keyword evidence="2" id="KW-0378">Hydrolase</keyword>
<dbReference type="InterPro" id="IPR036412">
    <property type="entry name" value="HAD-like_sf"/>
</dbReference>
<evidence type="ECO:0000256" key="3">
    <source>
        <dbReference type="ARBA" id="ARBA00022842"/>
    </source>
</evidence>
<protein>
    <submittedName>
        <fullName evidence="4">HAD-IB family phosphatase</fullName>
    </submittedName>
</protein>
<dbReference type="Gene3D" id="3.40.50.1000">
    <property type="entry name" value="HAD superfamily/HAD-like"/>
    <property type="match status" value="1"/>
</dbReference>
<dbReference type="AlphaFoldDB" id="A0A9E2KNK6"/>
<sequence length="221" mass="24842">MHAAYFDMDGTLLKGDSNDFLTQYLLRRGVIDKSFLDPLHDFHLRYVQGQLAIEDFVYYIIKPFIGMEATTRDELIDGCLHEGGLLAALRPGGLREIARQKRNAGIPMIVSSTIDCLIKPIARALKIDYVAAAPLEYDAQGRITGKLAGKVPYQRQKVERIEELLAQAKLSNRDSCAYGDSINDYEMLCYAAHSFVIKPSEALMKQPLSGRFQPLNWDVTL</sequence>
<dbReference type="Proteomes" id="UP000824150">
    <property type="component" value="Unassembled WGS sequence"/>
</dbReference>
<evidence type="ECO:0000256" key="2">
    <source>
        <dbReference type="ARBA" id="ARBA00022801"/>
    </source>
</evidence>
<dbReference type="InterPro" id="IPR050582">
    <property type="entry name" value="HAD-like_SerB"/>
</dbReference>
<evidence type="ECO:0000256" key="1">
    <source>
        <dbReference type="ARBA" id="ARBA00022723"/>
    </source>
</evidence>
<dbReference type="Gene3D" id="1.20.1440.100">
    <property type="entry name" value="SG protein - dephosphorylation function"/>
    <property type="match status" value="1"/>
</dbReference>
<accession>A0A9E2KNK6</accession>
<comment type="caution">
    <text evidence="4">The sequence shown here is derived from an EMBL/GenBank/DDBJ whole genome shotgun (WGS) entry which is preliminary data.</text>
</comment>
<evidence type="ECO:0000313" key="4">
    <source>
        <dbReference type="EMBL" id="MBU3826665.1"/>
    </source>
</evidence>
<dbReference type="PANTHER" id="PTHR43344">
    <property type="entry name" value="PHOSPHOSERINE PHOSPHATASE"/>
    <property type="match status" value="1"/>
</dbReference>
<dbReference type="PANTHER" id="PTHR43344:SF13">
    <property type="entry name" value="PHOSPHATASE RV3661-RELATED"/>
    <property type="match status" value="1"/>
</dbReference>
<dbReference type="NCBIfam" id="TIGR01488">
    <property type="entry name" value="HAD-SF-IB"/>
    <property type="match status" value="1"/>
</dbReference>
<dbReference type="Pfam" id="PF12710">
    <property type="entry name" value="HAD"/>
    <property type="match status" value="1"/>
</dbReference>
<proteinExistence type="predicted"/>
<gene>
    <name evidence="4" type="ORF">IAA31_04150</name>
</gene>
<organism evidence="4 5">
    <name type="scientific">Candidatus Anaerobiospirillum merdipullorum</name>
    <dbReference type="NCBI Taxonomy" id="2838450"/>
    <lineage>
        <taxon>Bacteria</taxon>
        <taxon>Pseudomonadati</taxon>
        <taxon>Pseudomonadota</taxon>
        <taxon>Gammaproteobacteria</taxon>
        <taxon>Aeromonadales</taxon>
        <taxon>Succinivibrionaceae</taxon>
        <taxon>Anaerobiospirillum</taxon>
    </lineage>
</organism>
<name>A0A9E2KNK6_9GAMM</name>
<dbReference type="InterPro" id="IPR023214">
    <property type="entry name" value="HAD_sf"/>
</dbReference>
<dbReference type="SUPFAM" id="SSF56784">
    <property type="entry name" value="HAD-like"/>
    <property type="match status" value="1"/>
</dbReference>
<reference evidence="4" key="1">
    <citation type="journal article" date="2021" name="PeerJ">
        <title>Extensive microbial diversity within the chicken gut microbiome revealed by metagenomics and culture.</title>
        <authorList>
            <person name="Gilroy R."/>
            <person name="Ravi A."/>
            <person name="Getino M."/>
            <person name="Pursley I."/>
            <person name="Horton D.L."/>
            <person name="Alikhan N.F."/>
            <person name="Baker D."/>
            <person name="Gharbi K."/>
            <person name="Hall N."/>
            <person name="Watson M."/>
            <person name="Adriaenssens E.M."/>
            <person name="Foster-Nyarko E."/>
            <person name="Jarju S."/>
            <person name="Secka A."/>
            <person name="Antonio M."/>
            <person name="Oren A."/>
            <person name="Chaudhuri R.R."/>
            <person name="La Ragione R."/>
            <person name="Hildebrand F."/>
            <person name="Pallen M.J."/>
        </authorList>
    </citation>
    <scope>NUCLEOTIDE SEQUENCE</scope>
    <source>
        <strain evidence="4">687</strain>
    </source>
</reference>
<dbReference type="GO" id="GO:0016787">
    <property type="term" value="F:hydrolase activity"/>
    <property type="evidence" value="ECO:0007669"/>
    <property type="project" value="UniProtKB-KW"/>
</dbReference>
<keyword evidence="1" id="KW-0479">Metal-binding</keyword>
<keyword evidence="3" id="KW-0460">Magnesium</keyword>
<dbReference type="EMBL" id="JAHLFG010000042">
    <property type="protein sequence ID" value="MBU3826665.1"/>
    <property type="molecule type" value="Genomic_DNA"/>
</dbReference>